<dbReference type="GO" id="GO:0071944">
    <property type="term" value="C:cell periphery"/>
    <property type="evidence" value="ECO:0007669"/>
    <property type="project" value="UniProtKB-ARBA"/>
</dbReference>
<proteinExistence type="predicted"/>
<dbReference type="Proteomes" id="UP000235786">
    <property type="component" value="Unassembled WGS sequence"/>
</dbReference>
<gene>
    <name evidence="7" type="ORF">L207DRAFT_575570</name>
</gene>
<organism evidence="7 8">
    <name type="scientific">Hyaloscypha variabilis (strain UAMH 11265 / GT02V1 / F)</name>
    <name type="common">Meliniomyces variabilis</name>
    <dbReference type="NCBI Taxonomy" id="1149755"/>
    <lineage>
        <taxon>Eukaryota</taxon>
        <taxon>Fungi</taxon>
        <taxon>Dikarya</taxon>
        <taxon>Ascomycota</taxon>
        <taxon>Pezizomycotina</taxon>
        <taxon>Leotiomycetes</taxon>
        <taxon>Helotiales</taxon>
        <taxon>Hyaloscyphaceae</taxon>
        <taxon>Hyaloscypha</taxon>
        <taxon>Hyaloscypha variabilis</taxon>
    </lineage>
</organism>
<feature type="transmembrane region" description="Helical" evidence="6">
    <location>
        <begin position="168"/>
        <end position="191"/>
    </location>
</feature>
<feature type="transmembrane region" description="Helical" evidence="6">
    <location>
        <begin position="86"/>
        <end position="105"/>
    </location>
</feature>
<comment type="subcellular location">
    <subcellularLocation>
        <location evidence="1">Membrane</location>
        <topology evidence="1">Single-pass membrane protein</topology>
    </subcellularLocation>
</comment>
<dbReference type="OrthoDB" id="3564431at2759"/>
<keyword evidence="2 6" id="KW-0812">Transmembrane</keyword>
<evidence type="ECO:0000256" key="2">
    <source>
        <dbReference type="ARBA" id="ARBA00022692"/>
    </source>
</evidence>
<evidence type="ECO:0000256" key="4">
    <source>
        <dbReference type="ARBA" id="ARBA00023136"/>
    </source>
</evidence>
<dbReference type="GO" id="GO:0016020">
    <property type="term" value="C:membrane"/>
    <property type="evidence" value="ECO:0007669"/>
    <property type="project" value="UniProtKB-SubCell"/>
</dbReference>
<feature type="region of interest" description="Disordered" evidence="5">
    <location>
        <begin position="233"/>
        <end position="258"/>
    </location>
</feature>
<accession>A0A2J6SDT3</accession>
<evidence type="ECO:0000313" key="7">
    <source>
        <dbReference type="EMBL" id="PMD48926.1"/>
    </source>
</evidence>
<dbReference type="EMBL" id="KZ613937">
    <property type="protein sequence ID" value="PMD48926.1"/>
    <property type="molecule type" value="Genomic_DNA"/>
</dbReference>
<evidence type="ECO:0000256" key="3">
    <source>
        <dbReference type="ARBA" id="ARBA00022989"/>
    </source>
</evidence>
<evidence type="ECO:0000256" key="5">
    <source>
        <dbReference type="SAM" id="MobiDB-lite"/>
    </source>
</evidence>
<protein>
    <submittedName>
        <fullName evidence="7">Uncharacterized protein</fullName>
    </submittedName>
</protein>
<sequence>MSLAGSSRKRKDVLFSGLEYRTEMEGDDTDDEEDNITIALNRKTTVTITQTFPAVTIPTALPQTFPTVTIPTALTSSTSFSEQKTVTLGPTSVLISFFFITLTGVPVSSSVSVDLIIDIAFPVNDTLYQRSIDLHKFLLYIGDNSCSTAAGDTNGSSSTSKLRLSPGAIAGVTIAVLVILLILALLLFFLLKQFRDRRRGSSGGLSDSLYEKQLISPISSPYDRRGTAFTPMLQAPRPAYPSDRASSEIFVGGGGRGG</sequence>
<evidence type="ECO:0000256" key="1">
    <source>
        <dbReference type="ARBA" id="ARBA00004167"/>
    </source>
</evidence>
<keyword evidence="8" id="KW-1185">Reference proteome</keyword>
<dbReference type="InterPro" id="IPR051694">
    <property type="entry name" value="Immunoregulatory_rcpt-like"/>
</dbReference>
<keyword evidence="4 6" id="KW-0472">Membrane</keyword>
<evidence type="ECO:0000256" key="6">
    <source>
        <dbReference type="SAM" id="Phobius"/>
    </source>
</evidence>
<dbReference type="AlphaFoldDB" id="A0A2J6SDT3"/>
<name>A0A2J6SDT3_HYAVF</name>
<dbReference type="PANTHER" id="PTHR15549">
    <property type="entry name" value="PAIRED IMMUNOGLOBULIN-LIKE TYPE 2 RECEPTOR"/>
    <property type="match status" value="1"/>
</dbReference>
<reference evidence="7 8" key="1">
    <citation type="submission" date="2016-04" db="EMBL/GenBank/DDBJ databases">
        <title>A degradative enzymes factory behind the ericoid mycorrhizal symbiosis.</title>
        <authorList>
            <consortium name="DOE Joint Genome Institute"/>
            <person name="Martino E."/>
            <person name="Morin E."/>
            <person name="Grelet G."/>
            <person name="Kuo A."/>
            <person name="Kohler A."/>
            <person name="Daghino S."/>
            <person name="Barry K."/>
            <person name="Choi C."/>
            <person name="Cichocki N."/>
            <person name="Clum A."/>
            <person name="Copeland A."/>
            <person name="Hainaut M."/>
            <person name="Haridas S."/>
            <person name="Labutti K."/>
            <person name="Lindquist E."/>
            <person name="Lipzen A."/>
            <person name="Khouja H.-R."/>
            <person name="Murat C."/>
            <person name="Ohm R."/>
            <person name="Olson A."/>
            <person name="Spatafora J."/>
            <person name="Veneault-Fourrey C."/>
            <person name="Henrissat B."/>
            <person name="Grigoriev I."/>
            <person name="Martin F."/>
            <person name="Perotto S."/>
        </authorList>
    </citation>
    <scope>NUCLEOTIDE SEQUENCE [LARGE SCALE GENOMIC DNA]</scope>
    <source>
        <strain evidence="7 8">F</strain>
    </source>
</reference>
<dbReference type="STRING" id="1149755.A0A2J6SDT3"/>
<keyword evidence="3 6" id="KW-1133">Transmembrane helix</keyword>
<evidence type="ECO:0000313" key="8">
    <source>
        <dbReference type="Proteomes" id="UP000235786"/>
    </source>
</evidence>